<evidence type="ECO:0000256" key="3">
    <source>
        <dbReference type="ARBA" id="ARBA00022448"/>
    </source>
</evidence>
<evidence type="ECO:0000256" key="1">
    <source>
        <dbReference type="ARBA" id="ARBA00004610"/>
    </source>
</evidence>
<keyword evidence="6" id="KW-0303">Gap junction</keyword>
<comment type="function">
    <text evidence="12">Structural component of the gap junctions.</text>
</comment>
<dbReference type="EMBL" id="JARK01001338">
    <property type="protein sequence ID" value="EYC33439.1"/>
    <property type="molecule type" value="Genomic_DNA"/>
</dbReference>
<protein>
    <recommendedName>
        <fullName evidence="12">Innexin</fullName>
    </recommendedName>
</protein>
<organism evidence="13 14">
    <name type="scientific">Ancylostoma ceylanicum</name>
    <dbReference type="NCBI Taxonomy" id="53326"/>
    <lineage>
        <taxon>Eukaryota</taxon>
        <taxon>Metazoa</taxon>
        <taxon>Ecdysozoa</taxon>
        <taxon>Nematoda</taxon>
        <taxon>Chromadorea</taxon>
        <taxon>Rhabditida</taxon>
        <taxon>Rhabditina</taxon>
        <taxon>Rhabditomorpha</taxon>
        <taxon>Strongyloidea</taxon>
        <taxon>Ancylostomatidae</taxon>
        <taxon>Ancylostomatinae</taxon>
        <taxon>Ancylostoma</taxon>
    </lineage>
</organism>
<dbReference type="STRING" id="53326.A0A016W0R2"/>
<dbReference type="GO" id="GO:0034220">
    <property type="term" value="P:monoatomic ion transmembrane transport"/>
    <property type="evidence" value="ECO:0007669"/>
    <property type="project" value="UniProtKB-KW"/>
</dbReference>
<keyword evidence="10 12" id="KW-0472">Membrane</keyword>
<reference evidence="14" key="1">
    <citation type="journal article" date="2015" name="Nat. Genet.">
        <title>The genome and transcriptome of the zoonotic hookworm Ancylostoma ceylanicum identify infection-specific gene families.</title>
        <authorList>
            <person name="Schwarz E.M."/>
            <person name="Hu Y."/>
            <person name="Antoshechkin I."/>
            <person name="Miller M.M."/>
            <person name="Sternberg P.W."/>
            <person name="Aroian R.V."/>
        </authorList>
    </citation>
    <scope>NUCLEOTIDE SEQUENCE</scope>
    <source>
        <strain evidence="14">HY135</strain>
    </source>
</reference>
<evidence type="ECO:0000256" key="8">
    <source>
        <dbReference type="ARBA" id="ARBA00022989"/>
    </source>
</evidence>
<dbReference type="GO" id="GO:0005243">
    <property type="term" value="F:gap junction channel activity"/>
    <property type="evidence" value="ECO:0007669"/>
    <property type="project" value="TreeGrafter"/>
</dbReference>
<accession>A0A016W0R2</accession>
<gene>
    <name evidence="13" type="primary">Acey_s0002.g800</name>
    <name evidence="13" type="synonym">Acey-eat-5</name>
    <name evidence="12" type="synonym">inx</name>
    <name evidence="13" type="ORF">Y032_0002g800</name>
</gene>
<keyword evidence="14" id="KW-1185">Reference proteome</keyword>
<evidence type="ECO:0000256" key="10">
    <source>
        <dbReference type="ARBA" id="ARBA00023136"/>
    </source>
</evidence>
<keyword evidence="7" id="KW-0965">Cell junction</keyword>
<sequence>MNFLSSAVTAIKPRLDDSGIDRLNYYYSTMVIMVLSVTITAKQYVGSPLQCWVPAQFTKAWEQYAENYCFVYNTYWVRPDEDVPESVDTRIAQQLIYYQWVPFIMALEAALFYLPVIFWSQVSNKSGLNIENLVRLAVAAEIAEDAGKEKKVNVICTHLEDSVELQHSRCEGASFLRHIAKFGQLDGTYVSNVYLLTKMLYVINLAGQFFMMNKFLGQNDPYWGIHILSDILTGTDWELSADRLALGMTGFDAKPLVLDERIEQKTLEGRPLVPYWPHIALIGLKEHLDIVGCQRPKQVMQHCIRLKVTMSLNQRPKQVMQHCIRLKVTMSLKVKLVGDMKSEVTYMAYSCNRDPIEVIDELGKIYANPQYFGLMIR</sequence>
<keyword evidence="5 12" id="KW-0812">Transmembrane</keyword>
<dbReference type="PRINTS" id="PR01262">
    <property type="entry name" value="INNEXIN"/>
</dbReference>
<dbReference type="AlphaFoldDB" id="A0A016W0R2"/>
<evidence type="ECO:0000256" key="2">
    <source>
        <dbReference type="ARBA" id="ARBA00004651"/>
    </source>
</evidence>
<proteinExistence type="inferred from homology"/>
<comment type="similarity">
    <text evidence="12">Belongs to the pannexin family.</text>
</comment>
<keyword evidence="8 12" id="KW-1133">Transmembrane helix</keyword>
<comment type="subcellular location">
    <subcellularLocation>
        <location evidence="1">Cell junction</location>
        <location evidence="1">Gap junction</location>
    </subcellularLocation>
    <subcellularLocation>
        <location evidence="2 12">Cell membrane</location>
        <topology evidence="2 12">Multi-pass membrane protein</topology>
    </subcellularLocation>
</comment>
<keyword evidence="9 12" id="KW-0406">Ion transport</keyword>
<feature type="transmembrane region" description="Helical" evidence="12">
    <location>
        <begin position="100"/>
        <end position="119"/>
    </location>
</feature>
<evidence type="ECO:0000256" key="7">
    <source>
        <dbReference type="ARBA" id="ARBA00022949"/>
    </source>
</evidence>
<comment type="caution">
    <text evidence="12">Lacks conserved residue(s) required for the propagation of feature annotation.</text>
</comment>
<dbReference type="GO" id="GO:0005886">
    <property type="term" value="C:plasma membrane"/>
    <property type="evidence" value="ECO:0007669"/>
    <property type="project" value="UniProtKB-SubCell"/>
</dbReference>
<evidence type="ECO:0000256" key="9">
    <source>
        <dbReference type="ARBA" id="ARBA00023065"/>
    </source>
</evidence>
<evidence type="ECO:0000256" key="12">
    <source>
        <dbReference type="RuleBase" id="RU010713"/>
    </source>
</evidence>
<dbReference type="GO" id="GO:0005921">
    <property type="term" value="C:gap junction"/>
    <property type="evidence" value="ECO:0007669"/>
    <property type="project" value="UniProtKB-SubCell"/>
</dbReference>
<dbReference type="PANTHER" id="PTHR11893:SF21">
    <property type="entry name" value="INNEXIN EAT-5"/>
    <property type="match status" value="1"/>
</dbReference>
<dbReference type="InterPro" id="IPR000990">
    <property type="entry name" value="Innexin"/>
</dbReference>
<evidence type="ECO:0000256" key="5">
    <source>
        <dbReference type="ARBA" id="ARBA00022692"/>
    </source>
</evidence>
<evidence type="ECO:0000256" key="6">
    <source>
        <dbReference type="ARBA" id="ARBA00022868"/>
    </source>
</evidence>
<evidence type="ECO:0000313" key="14">
    <source>
        <dbReference type="Proteomes" id="UP000024635"/>
    </source>
</evidence>
<dbReference type="Pfam" id="PF00876">
    <property type="entry name" value="Innexin"/>
    <property type="match status" value="1"/>
</dbReference>
<keyword evidence="3 12" id="KW-0813">Transport</keyword>
<dbReference type="PROSITE" id="PS51013">
    <property type="entry name" value="PANNEXIN"/>
    <property type="match status" value="1"/>
</dbReference>
<dbReference type="OrthoDB" id="5867527at2759"/>
<dbReference type="PANTHER" id="PTHR11893">
    <property type="entry name" value="INNEXIN"/>
    <property type="match status" value="1"/>
</dbReference>
<keyword evidence="11 12" id="KW-0407">Ion channel</keyword>
<evidence type="ECO:0000256" key="4">
    <source>
        <dbReference type="ARBA" id="ARBA00022475"/>
    </source>
</evidence>
<evidence type="ECO:0000313" key="13">
    <source>
        <dbReference type="EMBL" id="EYC33439.1"/>
    </source>
</evidence>
<dbReference type="Proteomes" id="UP000024635">
    <property type="component" value="Unassembled WGS sequence"/>
</dbReference>
<evidence type="ECO:0000256" key="11">
    <source>
        <dbReference type="ARBA" id="ARBA00023303"/>
    </source>
</evidence>
<keyword evidence="4" id="KW-1003">Cell membrane</keyword>
<name>A0A016W0R2_9BILA</name>
<feature type="transmembrane region" description="Helical" evidence="12">
    <location>
        <begin position="23"/>
        <end position="41"/>
    </location>
</feature>
<comment type="caution">
    <text evidence="13">The sequence shown here is derived from an EMBL/GenBank/DDBJ whole genome shotgun (WGS) entry which is preliminary data.</text>
</comment>